<dbReference type="SUPFAM" id="SSF47413">
    <property type="entry name" value="lambda repressor-like DNA-binding domains"/>
    <property type="match status" value="1"/>
</dbReference>
<dbReference type="AlphaFoldDB" id="A0A4Q5DJZ5"/>
<protein>
    <submittedName>
        <fullName evidence="5">LacI family transcriptional regulator</fullName>
    </submittedName>
</protein>
<evidence type="ECO:0000259" key="4">
    <source>
        <dbReference type="PROSITE" id="PS50932"/>
    </source>
</evidence>
<evidence type="ECO:0000313" key="6">
    <source>
        <dbReference type="Proteomes" id="UP000474077"/>
    </source>
</evidence>
<dbReference type="PANTHER" id="PTHR30146">
    <property type="entry name" value="LACI-RELATED TRANSCRIPTIONAL REPRESSOR"/>
    <property type="match status" value="1"/>
</dbReference>
<evidence type="ECO:0000313" key="5">
    <source>
        <dbReference type="EMBL" id="KAB6085063.1"/>
    </source>
</evidence>
<reference evidence="5 6" key="1">
    <citation type="journal article" date="2019" name="Nat. Med.">
        <title>A library of human gut bacterial isolates paired with longitudinal multiomics data enables mechanistic microbiome research.</title>
        <authorList>
            <person name="Poyet M."/>
            <person name="Groussin M."/>
            <person name="Gibbons S.M."/>
            <person name="Avila-Pacheco J."/>
            <person name="Jiang X."/>
            <person name="Kearney S.M."/>
            <person name="Perrotta A.R."/>
            <person name="Berdy B."/>
            <person name="Zhao S."/>
            <person name="Lieberman T.D."/>
            <person name="Swanson P.K."/>
            <person name="Smith M."/>
            <person name="Roesemann S."/>
            <person name="Alexander J.E."/>
            <person name="Rich S.A."/>
            <person name="Livny J."/>
            <person name="Vlamakis H."/>
            <person name="Clish C."/>
            <person name="Bullock K."/>
            <person name="Deik A."/>
            <person name="Scott J."/>
            <person name="Pierce K.A."/>
            <person name="Xavier R.J."/>
            <person name="Alm E.J."/>
        </authorList>
    </citation>
    <scope>NUCLEOTIDE SEQUENCE [LARGE SCALE GENOMIC DNA]</scope>
    <source>
        <strain evidence="5 6">BIOML-A73</strain>
    </source>
</reference>
<proteinExistence type="predicted"/>
<dbReference type="CDD" id="cd01392">
    <property type="entry name" value="HTH_LacI"/>
    <property type="match status" value="1"/>
</dbReference>
<dbReference type="SMART" id="SM00354">
    <property type="entry name" value="HTH_LACI"/>
    <property type="match status" value="1"/>
</dbReference>
<dbReference type="PROSITE" id="PS50932">
    <property type="entry name" value="HTH_LACI_2"/>
    <property type="match status" value="1"/>
</dbReference>
<dbReference type="RefSeq" id="WP_049701315.1">
    <property type="nucleotide sequence ID" value="NZ_JAQEAW010000004.1"/>
</dbReference>
<evidence type="ECO:0000256" key="3">
    <source>
        <dbReference type="ARBA" id="ARBA00023163"/>
    </source>
</evidence>
<comment type="caution">
    <text evidence="5">The sequence shown here is derived from an EMBL/GenBank/DDBJ whole genome shotgun (WGS) entry which is preliminary data.</text>
</comment>
<keyword evidence="3" id="KW-0804">Transcription</keyword>
<dbReference type="Gene3D" id="3.40.50.2300">
    <property type="match status" value="2"/>
</dbReference>
<dbReference type="GO" id="GO:0003700">
    <property type="term" value="F:DNA-binding transcription factor activity"/>
    <property type="evidence" value="ECO:0007669"/>
    <property type="project" value="TreeGrafter"/>
</dbReference>
<gene>
    <name evidence="5" type="ORF">GA560_06025</name>
</gene>
<dbReference type="Proteomes" id="UP000474077">
    <property type="component" value="Unassembled WGS sequence"/>
</dbReference>
<keyword evidence="2" id="KW-0238">DNA-binding</keyword>
<dbReference type="PANTHER" id="PTHR30146:SF109">
    <property type="entry name" value="HTH-TYPE TRANSCRIPTIONAL REGULATOR GALS"/>
    <property type="match status" value="1"/>
</dbReference>
<dbReference type="EMBL" id="WDER01000011">
    <property type="protein sequence ID" value="KAB6085063.1"/>
    <property type="molecule type" value="Genomic_DNA"/>
</dbReference>
<dbReference type="Gene3D" id="1.10.260.40">
    <property type="entry name" value="lambda repressor-like DNA-binding domains"/>
    <property type="match status" value="1"/>
</dbReference>
<evidence type="ECO:0000256" key="1">
    <source>
        <dbReference type="ARBA" id="ARBA00023015"/>
    </source>
</evidence>
<keyword evidence="1" id="KW-0805">Transcription regulation</keyword>
<feature type="domain" description="HTH lacI-type" evidence="4">
    <location>
        <begin position="7"/>
        <end position="64"/>
    </location>
</feature>
<dbReference type="InterPro" id="IPR010982">
    <property type="entry name" value="Lambda_DNA-bd_dom_sf"/>
</dbReference>
<evidence type="ECO:0000256" key="2">
    <source>
        <dbReference type="ARBA" id="ARBA00023125"/>
    </source>
</evidence>
<dbReference type="Pfam" id="PF00532">
    <property type="entry name" value="Peripla_BP_1"/>
    <property type="match status" value="1"/>
</dbReference>
<accession>A0A4Q5DJZ5</accession>
<organism evidence="5 6">
    <name type="scientific">Bacteroides xylanisolvens</name>
    <dbReference type="NCBI Taxonomy" id="371601"/>
    <lineage>
        <taxon>Bacteria</taxon>
        <taxon>Pseudomonadati</taxon>
        <taxon>Bacteroidota</taxon>
        <taxon>Bacteroidia</taxon>
        <taxon>Bacteroidales</taxon>
        <taxon>Bacteroidaceae</taxon>
        <taxon>Bacteroides</taxon>
    </lineage>
</organism>
<dbReference type="GO" id="GO:0000976">
    <property type="term" value="F:transcription cis-regulatory region binding"/>
    <property type="evidence" value="ECO:0007669"/>
    <property type="project" value="TreeGrafter"/>
</dbReference>
<dbReference type="InterPro" id="IPR000843">
    <property type="entry name" value="HTH_LacI"/>
</dbReference>
<dbReference type="InterPro" id="IPR028082">
    <property type="entry name" value="Peripla_BP_I"/>
</dbReference>
<dbReference type="SUPFAM" id="SSF53822">
    <property type="entry name" value="Periplasmic binding protein-like I"/>
    <property type="match status" value="1"/>
</dbReference>
<sequence>MDKRKKITLSDVAAELNISSTVVSMVLNGRAKKYRISEAVEQNVRRKAKEMGYQPNSLAQGLRTGKTRTIGLILGDVSNPFFSKIASCVEKEAARYNYQVMFASSDESSEKFERAAQMFLSKQVDGLIVAPTENSEKIIMDIVKNRKPVVLIDRIVKEVPVDYVQIDNKDATYRLANLIIDQGFKKIAYMTVTHTLSNFQERYLGFKQALDEHNIPFDSSLFYEVDFFNFQKSVREGVYQFLRMGIDAIYCASNRIGTQVLIALKERNTTLTEHFTVVSFDNPDEFKLAYCPVSCVEQPIPEISEKAVEILMKKINKESDELMQVIIPARIVIK</sequence>
<name>A0A4Q5DJZ5_9BACE</name>
<dbReference type="InterPro" id="IPR001761">
    <property type="entry name" value="Peripla_BP/Lac1_sug-bd_dom"/>
</dbReference>